<dbReference type="InterPro" id="IPR010652">
    <property type="entry name" value="DUF1232"/>
</dbReference>
<gene>
    <name evidence="7" type="ORF">NCTC10638_00830</name>
    <name evidence="8" type="ORF">NCTC9380_01630</name>
</gene>
<dbReference type="RefSeq" id="WP_006251382.1">
    <property type="nucleotide sequence ID" value="NZ_CP017484.1"/>
</dbReference>
<proteinExistence type="predicted"/>
<keyword evidence="2 5" id="KW-0812">Transmembrane</keyword>
<evidence type="ECO:0000256" key="2">
    <source>
        <dbReference type="ARBA" id="ARBA00022692"/>
    </source>
</evidence>
<feature type="domain" description="DUF1232" evidence="6">
    <location>
        <begin position="11"/>
        <end position="47"/>
    </location>
</feature>
<dbReference type="Proteomes" id="UP000254031">
    <property type="component" value="Unassembled WGS sequence"/>
</dbReference>
<sequence>MKKISANKAKWIKIAIILIYMFSPVDILPEAILGPLGLVDDAAALMLLIKTILEK</sequence>
<evidence type="ECO:0000313" key="8">
    <source>
        <dbReference type="EMBL" id="STY66336.1"/>
    </source>
</evidence>
<dbReference type="GO" id="GO:0012505">
    <property type="term" value="C:endomembrane system"/>
    <property type="evidence" value="ECO:0007669"/>
    <property type="project" value="UniProtKB-SubCell"/>
</dbReference>
<dbReference type="EMBL" id="UGPN01000002">
    <property type="protein sequence ID" value="STY59652.1"/>
    <property type="molecule type" value="Genomic_DNA"/>
</dbReference>
<protein>
    <submittedName>
        <fullName evidence="7">Uncharacterized conserved protein</fullName>
    </submittedName>
</protein>
<evidence type="ECO:0000313" key="7">
    <source>
        <dbReference type="EMBL" id="STY59652.1"/>
    </source>
</evidence>
<evidence type="ECO:0000313" key="9">
    <source>
        <dbReference type="Proteomes" id="UP000254031"/>
    </source>
</evidence>
<accession>A0A378MTV0</accession>
<dbReference type="AlphaFoldDB" id="A0A378MTV0"/>
<evidence type="ECO:0000256" key="4">
    <source>
        <dbReference type="ARBA" id="ARBA00023136"/>
    </source>
</evidence>
<dbReference type="Pfam" id="PF06803">
    <property type="entry name" value="DUF1232"/>
    <property type="match status" value="1"/>
</dbReference>
<reference evidence="9 10" key="1">
    <citation type="submission" date="2018-06" db="EMBL/GenBank/DDBJ databases">
        <authorList>
            <consortium name="Pathogen Informatics"/>
            <person name="Doyle S."/>
        </authorList>
    </citation>
    <scope>NUCLEOTIDE SEQUENCE [LARGE SCALE GENOMIC DNA]</scope>
    <source>
        <strain evidence="7 10">NCTC10638</strain>
        <strain evidence="8 9">NCTC9380</strain>
    </source>
</reference>
<organism evidence="7 10">
    <name type="scientific">Mannheimia haemolytica</name>
    <name type="common">Pasteurella haemolytica</name>
    <dbReference type="NCBI Taxonomy" id="75985"/>
    <lineage>
        <taxon>Bacteria</taxon>
        <taxon>Pseudomonadati</taxon>
        <taxon>Pseudomonadota</taxon>
        <taxon>Gammaproteobacteria</taxon>
        <taxon>Pasteurellales</taxon>
        <taxon>Pasteurellaceae</taxon>
        <taxon>Mannheimia</taxon>
    </lineage>
</organism>
<evidence type="ECO:0000256" key="3">
    <source>
        <dbReference type="ARBA" id="ARBA00022989"/>
    </source>
</evidence>
<keyword evidence="3 5" id="KW-1133">Transmembrane helix</keyword>
<evidence type="ECO:0000256" key="1">
    <source>
        <dbReference type="ARBA" id="ARBA00004127"/>
    </source>
</evidence>
<evidence type="ECO:0000313" key="10">
    <source>
        <dbReference type="Proteomes" id="UP000254802"/>
    </source>
</evidence>
<evidence type="ECO:0000259" key="6">
    <source>
        <dbReference type="Pfam" id="PF06803"/>
    </source>
</evidence>
<name>A0A378MTV0_MANHA</name>
<dbReference type="Proteomes" id="UP000254802">
    <property type="component" value="Unassembled WGS sequence"/>
</dbReference>
<keyword evidence="4 5" id="KW-0472">Membrane</keyword>
<dbReference type="EMBL" id="UGPL01000006">
    <property type="protein sequence ID" value="STY66336.1"/>
    <property type="molecule type" value="Genomic_DNA"/>
</dbReference>
<evidence type="ECO:0000256" key="5">
    <source>
        <dbReference type="SAM" id="Phobius"/>
    </source>
</evidence>
<feature type="transmembrane region" description="Helical" evidence="5">
    <location>
        <begin position="12"/>
        <end position="29"/>
    </location>
</feature>
<comment type="subcellular location">
    <subcellularLocation>
        <location evidence="1">Endomembrane system</location>
        <topology evidence="1">Multi-pass membrane protein</topology>
    </subcellularLocation>
</comment>